<dbReference type="STRING" id="453582.SAMN05421580_10121"/>
<dbReference type="InterPro" id="IPR035889">
    <property type="entry name" value="Light-harvesting_complex"/>
</dbReference>
<dbReference type="PRINTS" id="PR00673">
    <property type="entry name" value="LIGHTHARVSTA"/>
</dbReference>
<accession>A0A1N7IUU3</accession>
<dbReference type="AlphaFoldDB" id="A0A1N7IUU3"/>
<evidence type="ECO:0000256" key="5">
    <source>
        <dbReference type="ARBA" id="ARBA00022475"/>
    </source>
</evidence>
<keyword evidence="13 18" id="KW-1133">Transmembrane helix</keyword>
<dbReference type="Proteomes" id="UP000186221">
    <property type="component" value="Unassembled WGS sequence"/>
</dbReference>
<keyword evidence="11" id="KW-0460">Magnesium</keyword>
<evidence type="ECO:0000256" key="11">
    <source>
        <dbReference type="ARBA" id="ARBA00022842"/>
    </source>
</evidence>
<comment type="subcellular location">
    <subcellularLocation>
        <location evidence="2">Cell inner membrane</location>
        <topology evidence="2">Single-pass type II membrane protein</topology>
    </subcellularLocation>
</comment>
<evidence type="ECO:0000256" key="10">
    <source>
        <dbReference type="ARBA" id="ARBA00022723"/>
    </source>
</evidence>
<evidence type="ECO:0000256" key="13">
    <source>
        <dbReference type="ARBA" id="ARBA00022989"/>
    </source>
</evidence>
<evidence type="ECO:0000256" key="18">
    <source>
        <dbReference type="SAM" id="Phobius"/>
    </source>
</evidence>
<proteinExistence type="inferred from homology"/>
<comment type="subunit">
    <text evidence="4">The core complex is formed by different alpha and beta chains, binding bacteriochlorophyll molecules, and arranged most probably in tetrameric structures disposed around the reaction center. The non-pigmented gamma chains may constitute additional components.</text>
</comment>
<organism evidence="20 21">
    <name type="scientific">Rhodobacter aestuarii</name>
    <dbReference type="NCBI Taxonomy" id="453582"/>
    <lineage>
        <taxon>Bacteria</taxon>
        <taxon>Pseudomonadati</taxon>
        <taxon>Pseudomonadota</taxon>
        <taxon>Alphaproteobacteria</taxon>
        <taxon>Rhodobacterales</taxon>
        <taxon>Rhodobacter group</taxon>
        <taxon>Rhodobacter</taxon>
    </lineage>
</organism>
<keyword evidence="5" id="KW-1003">Cell membrane</keyword>
<feature type="transmembrane region" description="Helical" evidence="18">
    <location>
        <begin position="6"/>
        <end position="30"/>
    </location>
</feature>
<evidence type="ECO:0000256" key="12">
    <source>
        <dbReference type="ARBA" id="ARBA00022956"/>
    </source>
</evidence>
<evidence type="ECO:0000256" key="16">
    <source>
        <dbReference type="ARBA" id="ARBA00023243"/>
    </source>
</evidence>
<evidence type="ECO:0000256" key="17">
    <source>
        <dbReference type="ARBA" id="ARBA00029710"/>
    </source>
</evidence>
<keyword evidence="7" id="KW-0997">Cell inner membrane</keyword>
<dbReference type="InterPro" id="IPR018332">
    <property type="entry name" value="Antenna_alpha"/>
</dbReference>
<dbReference type="SUPFAM" id="SSF56918">
    <property type="entry name" value="Light-harvesting complex subunits"/>
    <property type="match status" value="1"/>
</dbReference>
<gene>
    <name evidence="20" type="ORF">SAMN05421580_10121</name>
</gene>
<evidence type="ECO:0000256" key="9">
    <source>
        <dbReference type="ARBA" id="ARBA00022692"/>
    </source>
</evidence>
<evidence type="ECO:0000256" key="15">
    <source>
        <dbReference type="ARBA" id="ARBA00023136"/>
    </source>
</evidence>
<reference evidence="21" key="1">
    <citation type="submission" date="2017-01" db="EMBL/GenBank/DDBJ databases">
        <authorList>
            <person name="Varghese N."/>
            <person name="Submissions S."/>
        </authorList>
    </citation>
    <scope>NUCLEOTIDE SEQUENCE [LARGE SCALE GENOMIC DNA]</scope>
    <source>
        <strain evidence="21">DSM 19945</strain>
    </source>
</reference>
<sequence>MNNAKVWTVVAPSTGVPLVLGAVAVTALIVHGGLLATTDWFGAYWNGQPMTAPTVVVAAPAQ</sequence>
<comment type="similarity">
    <text evidence="3">Belongs to the antenna complex alpha subunit family.</text>
</comment>
<keyword evidence="16" id="KW-0437">Light-harvesting polypeptide</keyword>
<dbReference type="GO" id="GO:0046872">
    <property type="term" value="F:metal ion binding"/>
    <property type="evidence" value="ECO:0007669"/>
    <property type="project" value="UniProtKB-KW"/>
</dbReference>
<keyword evidence="8" id="KW-0042">Antenna complex</keyword>
<keyword evidence="21" id="KW-1185">Reference proteome</keyword>
<evidence type="ECO:0000256" key="14">
    <source>
        <dbReference type="ARBA" id="ARBA00022991"/>
    </source>
</evidence>
<name>A0A1N7IUU3_9RHOB</name>
<dbReference type="RefSeq" id="WP_076483013.1">
    <property type="nucleotide sequence ID" value="NZ_FTOG01000001.1"/>
</dbReference>
<protein>
    <recommendedName>
        <fullName evidence="17">Antenna pigment protein alpha chain</fullName>
    </recommendedName>
</protein>
<keyword evidence="9 18" id="KW-0812">Transmembrane</keyword>
<evidence type="ECO:0000313" key="20">
    <source>
        <dbReference type="EMBL" id="SIS40862.1"/>
    </source>
</evidence>
<evidence type="ECO:0000256" key="8">
    <source>
        <dbReference type="ARBA" id="ARBA00022549"/>
    </source>
</evidence>
<evidence type="ECO:0000256" key="7">
    <source>
        <dbReference type="ARBA" id="ARBA00022519"/>
    </source>
</evidence>
<keyword evidence="6" id="KW-0148">Chlorophyll</keyword>
<keyword evidence="12" id="KW-0076">Bacteriochlorophyll</keyword>
<evidence type="ECO:0000256" key="4">
    <source>
        <dbReference type="ARBA" id="ARBA00011367"/>
    </source>
</evidence>
<dbReference type="OrthoDB" id="7065223at2"/>
<dbReference type="GO" id="GO:0005886">
    <property type="term" value="C:plasma membrane"/>
    <property type="evidence" value="ECO:0007669"/>
    <property type="project" value="UniProtKB-SubCell"/>
</dbReference>
<evidence type="ECO:0000256" key="2">
    <source>
        <dbReference type="ARBA" id="ARBA00004249"/>
    </source>
</evidence>
<dbReference type="Gene3D" id="4.10.220.20">
    <property type="entry name" value="Light-harvesting complex"/>
    <property type="match status" value="1"/>
</dbReference>
<dbReference type="GO" id="GO:0019684">
    <property type="term" value="P:photosynthesis, light reaction"/>
    <property type="evidence" value="ECO:0007669"/>
    <property type="project" value="InterPro"/>
</dbReference>
<dbReference type="Pfam" id="PF00556">
    <property type="entry name" value="LHC"/>
    <property type="match status" value="1"/>
</dbReference>
<evidence type="ECO:0000256" key="1">
    <source>
        <dbReference type="ARBA" id="ARBA00002455"/>
    </source>
</evidence>
<evidence type="ECO:0000259" key="19">
    <source>
        <dbReference type="Pfam" id="PF00556"/>
    </source>
</evidence>
<dbReference type="EMBL" id="FTOG01000001">
    <property type="protein sequence ID" value="SIS40862.1"/>
    <property type="molecule type" value="Genomic_DNA"/>
</dbReference>
<evidence type="ECO:0000256" key="3">
    <source>
        <dbReference type="ARBA" id="ARBA00005629"/>
    </source>
</evidence>
<dbReference type="GO" id="GO:0042314">
    <property type="term" value="F:bacteriochlorophyll binding"/>
    <property type="evidence" value="ECO:0007669"/>
    <property type="project" value="UniProtKB-KW"/>
</dbReference>
<keyword evidence="14" id="KW-0157">Chromophore</keyword>
<keyword evidence="15 18" id="KW-0472">Membrane</keyword>
<evidence type="ECO:0000256" key="6">
    <source>
        <dbReference type="ARBA" id="ARBA00022494"/>
    </source>
</evidence>
<dbReference type="InterPro" id="IPR000066">
    <property type="entry name" value="Antenna_a/b"/>
</dbReference>
<comment type="function">
    <text evidence="1">Antenna complexes are light-harvesting systems, which transfer the excitation energy to the reaction centers.</text>
</comment>
<keyword evidence="10" id="KW-0479">Metal-binding</keyword>
<dbReference type="GO" id="GO:0030077">
    <property type="term" value="C:plasma membrane light-harvesting complex"/>
    <property type="evidence" value="ECO:0007669"/>
    <property type="project" value="InterPro"/>
</dbReference>
<evidence type="ECO:0000313" key="21">
    <source>
        <dbReference type="Proteomes" id="UP000186221"/>
    </source>
</evidence>
<feature type="domain" description="Antenna complex alpha/beta subunit" evidence="19">
    <location>
        <begin position="3"/>
        <end position="41"/>
    </location>
</feature>